<dbReference type="OrthoDB" id="1404948at2"/>
<accession>A0A1L3JJZ8</accession>
<dbReference type="STRING" id="1850252.LPB136_08620"/>
<evidence type="ECO:0000313" key="1">
    <source>
        <dbReference type="EMBL" id="APG65413.1"/>
    </source>
</evidence>
<organism evidence="1 2">
    <name type="scientific">Tenacibaculum todarodis</name>
    <dbReference type="NCBI Taxonomy" id="1850252"/>
    <lineage>
        <taxon>Bacteria</taxon>
        <taxon>Pseudomonadati</taxon>
        <taxon>Bacteroidota</taxon>
        <taxon>Flavobacteriia</taxon>
        <taxon>Flavobacteriales</taxon>
        <taxon>Flavobacteriaceae</taxon>
        <taxon>Tenacibaculum</taxon>
    </lineage>
</organism>
<reference evidence="1 2" key="1">
    <citation type="submission" date="2016-11" db="EMBL/GenBank/DDBJ databases">
        <title>Tenacibaculum sp. LPB0136, isolated from marine environment.</title>
        <authorList>
            <person name="Kim E."/>
            <person name="Yi H."/>
        </authorList>
    </citation>
    <scope>NUCLEOTIDE SEQUENCE [LARGE SCALE GENOMIC DNA]</scope>
    <source>
        <strain evidence="1 2">LPB0136</strain>
    </source>
</reference>
<evidence type="ECO:0000313" key="2">
    <source>
        <dbReference type="Proteomes" id="UP000181898"/>
    </source>
</evidence>
<protein>
    <recommendedName>
        <fullName evidence="3">Apea-like HEPN domain-containing protein</fullName>
    </recommendedName>
</protein>
<sequence length="422" mass="50508">MEIKDIIESIVNLFNFELIEETETKVTFRIVSEYTAILDKQNLSDIIEKIGGLKSNENIELFDSQNYEVLVRNESRIAMRRELEQVDSVNKLEYSLNSPSDEYLVFLLFNLNKENTPNIFRRSIMGHRLKRIFGEQEEQPELFEHSLLEVIKRGLMRLETISIKSKTIRKLDEYERFLYAFIFNLGFNLDMNIQPLRFIEEFTQPYKIGRIRRARPMEVEPPKRIYINDLVLHYQKAISSDSIDHQYLSYYHVMEYFFEKIYNDDVIDTIRQELTKPNFSYKRQRDVKGLVSTIQKKLRYRNEEFSINELEALELTLKKYISDIEMFTESLDELSETLLDYYKGNEVSFCQGQKVDFKNTNKEEIYRNLAKRIYKTRNAIVHSKENEKSKYVPFKNDKDLINELYLMRLIAETLILETSKEL</sequence>
<keyword evidence="2" id="KW-1185">Reference proteome</keyword>
<proteinExistence type="predicted"/>
<dbReference type="RefSeq" id="WP_072555939.1">
    <property type="nucleotide sequence ID" value="NZ_CP018155.1"/>
</dbReference>
<name>A0A1L3JJZ8_9FLAO</name>
<gene>
    <name evidence="1" type="ORF">LPB136_08620</name>
</gene>
<dbReference type="EMBL" id="CP018155">
    <property type="protein sequence ID" value="APG65413.1"/>
    <property type="molecule type" value="Genomic_DNA"/>
</dbReference>
<dbReference type="Proteomes" id="UP000181898">
    <property type="component" value="Chromosome"/>
</dbReference>
<dbReference type="KEGG" id="ten:LPB136_08620"/>
<dbReference type="AlphaFoldDB" id="A0A1L3JJZ8"/>
<evidence type="ECO:0008006" key="3">
    <source>
        <dbReference type="Google" id="ProtNLM"/>
    </source>
</evidence>